<reference evidence="2 3" key="1">
    <citation type="submission" date="2019-01" db="EMBL/GenBank/DDBJ databases">
        <title>Sequencing the genomes of 1000 actinobacteria strains.</title>
        <authorList>
            <person name="Klenk H.-P."/>
        </authorList>
    </citation>
    <scope>NUCLEOTIDE SEQUENCE [LARGE SCALE GENOMIC DNA]</scope>
    <source>
        <strain evidence="2 3">DSM 43925</strain>
    </source>
</reference>
<sequence length="57" mass="6291">MAANDAGGPEEQSKGERPQRRWVPIVTWAAGRLAWELARLLWEKYFGNGDGPGPLAL</sequence>
<protein>
    <submittedName>
        <fullName evidence="2">Uncharacterized protein</fullName>
    </submittedName>
</protein>
<evidence type="ECO:0000313" key="2">
    <source>
        <dbReference type="EMBL" id="RVX41134.1"/>
    </source>
</evidence>
<keyword evidence="3" id="KW-1185">Reference proteome</keyword>
<gene>
    <name evidence="2" type="ORF">EDD27_3603</name>
</gene>
<comment type="caution">
    <text evidence="2">The sequence shown here is derived from an EMBL/GenBank/DDBJ whole genome shotgun (WGS) entry which is preliminary data.</text>
</comment>
<dbReference type="AlphaFoldDB" id="A0A438M5L1"/>
<evidence type="ECO:0000256" key="1">
    <source>
        <dbReference type="SAM" id="MobiDB-lite"/>
    </source>
</evidence>
<proteinExistence type="predicted"/>
<dbReference type="EMBL" id="SAUN01000001">
    <property type="protein sequence ID" value="RVX41134.1"/>
    <property type="molecule type" value="Genomic_DNA"/>
</dbReference>
<dbReference type="Proteomes" id="UP000284824">
    <property type="component" value="Unassembled WGS sequence"/>
</dbReference>
<organism evidence="2 3">
    <name type="scientific">Nonomuraea polychroma</name>
    <dbReference type="NCBI Taxonomy" id="46176"/>
    <lineage>
        <taxon>Bacteria</taxon>
        <taxon>Bacillati</taxon>
        <taxon>Actinomycetota</taxon>
        <taxon>Actinomycetes</taxon>
        <taxon>Streptosporangiales</taxon>
        <taxon>Streptosporangiaceae</taxon>
        <taxon>Nonomuraea</taxon>
    </lineage>
</organism>
<evidence type="ECO:0000313" key="3">
    <source>
        <dbReference type="Proteomes" id="UP000284824"/>
    </source>
</evidence>
<dbReference type="RefSeq" id="WP_164903664.1">
    <property type="nucleotide sequence ID" value="NZ_SAUN01000001.1"/>
</dbReference>
<accession>A0A438M5L1</accession>
<feature type="region of interest" description="Disordered" evidence="1">
    <location>
        <begin position="1"/>
        <end position="20"/>
    </location>
</feature>
<name>A0A438M5L1_9ACTN</name>